<dbReference type="Pfam" id="PF00005">
    <property type="entry name" value="ABC_tran"/>
    <property type="match status" value="1"/>
</dbReference>
<proteinExistence type="inferred from homology"/>
<feature type="domain" description="ABC transporter" evidence="5">
    <location>
        <begin position="2"/>
        <end position="218"/>
    </location>
</feature>
<comment type="similarity">
    <text evidence="1">Belongs to the ABC transporter superfamily.</text>
</comment>
<dbReference type="InterPro" id="IPR017871">
    <property type="entry name" value="ABC_transporter-like_CS"/>
</dbReference>
<name>A0ABT0LYR8_9RHOB</name>
<accession>A0ABT0LYR8</accession>
<dbReference type="RefSeq" id="WP_249056346.1">
    <property type="nucleotide sequence ID" value="NZ_JALZWP010000002.1"/>
</dbReference>
<keyword evidence="7" id="KW-1185">Reference proteome</keyword>
<dbReference type="PANTHER" id="PTHR46743:SF2">
    <property type="entry name" value="TEICHOIC ACIDS EXPORT ATP-BINDING PROTEIN TAGH"/>
    <property type="match status" value="1"/>
</dbReference>
<dbReference type="PROSITE" id="PS00211">
    <property type="entry name" value="ABC_TRANSPORTER_1"/>
    <property type="match status" value="1"/>
</dbReference>
<dbReference type="SMART" id="SM00382">
    <property type="entry name" value="AAA"/>
    <property type="match status" value="1"/>
</dbReference>
<dbReference type="PANTHER" id="PTHR46743">
    <property type="entry name" value="TEICHOIC ACIDS EXPORT ATP-BINDING PROTEIN TAGH"/>
    <property type="match status" value="1"/>
</dbReference>
<dbReference type="EMBL" id="JALZWP010000002">
    <property type="protein sequence ID" value="MCL1627746.1"/>
    <property type="molecule type" value="Genomic_DNA"/>
</dbReference>
<dbReference type="InterPro" id="IPR050683">
    <property type="entry name" value="Bact_Polysacc_Export_ATP-bd"/>
</dbReference>
<gene>
    <name evidence="6" type="ORF">M3N55_03295</name>
</gene>
<protein>
    <submittedName>
        <fullName evidence="6">ABC transporter ATP-binding protein</fullName>
    </submittedName>
</protein>
<evidence type="ECO:0000256" key="3">
    <source>
        <dbReference type="ARBA" id="ARBA00022741"/>
    </source>
</evidence>
<dbReference type="InterPro" id="IPR015860">
    <property type="entry name" value="ABC_transpr_TagH-like"/>
</dbReference>
<evidence type="ECO:0000259" key="5">
    <source>
        <dbReference type="PROSITE" id="PS50893"/>
    </source>
</evidence>
<dbReference type="SUPFAM" id="SSF52540">
    <property type="entry name" value="P-loop containing nucleoside triphosphate hydrolases"/>
    <property type="match status" value="1"/>
</dbReference>
<comment type="caution">
    <text evidence="6">The sequence shown here is derived from an EMBL/GenBank/DDBJ whole genome shotgun (WGS) entry which is preliminary data.</text>
</comment>
<reference evidence="6 7" key="1">
    <citation type="submission" date="2022-05" db="EMBL/GenBank/DDBJ databases">
        <title>Seasonal and diel survey of microbial diversity of the Tyrrhenian coast.</title>
        <authorList>
            <person name="Gattoni G."/>
            <person name="Corral P."/>
        </authorList>
    </citation>
    <scope>NUCLEOTIDE SEQUENCE [LARGE SCALE GENOMIC DNA]</scope>
    <source>
        <strain evidence="6 7">V10</strain>
    </source>
</reference>
<keyword evidence="2" id="KW-0813">Transport</keyword>
<dbReference type="InterPro" id="IPR003593">
    <property type="entry name" value="AAA+_ATPase"/>
</dbReference>
<evidence type="ECO:0000256" key="1">
    <source>
        <dbReference type="ARBA" id="ARBA00005417"/>
    </source>
</evidence>
<dbReference type="Gene3D" id="3.40.50.300">
    <property type="entry name" value="P-loop containing nucleotide triphosphate hydrolases"/>
    <property type="match status" value="1"/>
</dbReference>
<keyword evidence="4 6" id="KW-0067">ATP-binding</keyword>
<evidence type="ECO:0000313" key="6">
    <source>
        <dbReference type="EMBL" id="MCL1627746.1"/>
    </source>
</evidence>
<keyword evidence="3" id="KW-0547">Nucleotide-binding</keyword>
<sequence>MIQLQNLCKTFEIPGGTHTVFSDLSLDLPPGRSLGLLGRNGAGKSTLLQIIAGTMQPTSGHVIRRGKISWPIGGANSFHPDMTGLQNTRFLARCYGVDTDALAAFVEEFAQIGKHFNMPWRTYSAGMKSRMSFGVAMGIPFDTYLIDEVTGAGDKSFRERSNTVFKARMANADAIMISHNMSDMRNFCNSGLVLHKGVLEFFDDIEQAITRHEELMRVA</sequence>
<organism evidence="6 7">
    <name type="scientific">Roseinatronobacter domitianus</name>
    <dbReference type="NCBI Taxonomy" id="2940293"/>
    <lineage>
        <taxon>Bacteria</taxon>
        <taxon>Pseudomonadati</taxon>
        <taxon>Pseudomonadota</taxon>
        <taxon>Alphaproteobacteria</taxon>
        <taxon>Rhodobacterales</taxon>
        <taxon>Paracoccaceae</taxon>
        <taxon>Roseinatronobacter</taxon>
    </lineage>
</organism>
<dbReference type="Proteomes" id="UP001202550">
    <property type="component" value="Unassembled WGS sequence"/>
</dbReference>
<evidence type="ECO:0000313" key="7">
    <source>
        <dbReference type="Proteomes" id="UP001202550"/>
    </source>
</evidence>
<dbReference type="PROSITE" id="PS50893">
    <property type="entry name" value="ABC_TRANSPORTER_2"/>
    <property type="match status" value="1"/>
</dbReference>
<dbReference type="InterPro" id="IPR003439">
    <property type="entry name" value="ABC_transporter-like_ATP-bd"/>
</dbReference>
<dbReference type="CDD" id="cd03220">
    <property type="entry name" value="ABC_KpsT_Wzt"/>
    <property type="match status" value="1"/>
</dbReference>
<dbReference type="GO" id="GO:0005524">
    <property type="term" value="F:ATP binding"/>
    <property type="evidence" value="ECO:0007669"/>
    <property type="project" value="UniProtKB-KW"/>
</dbReference>
<evidence type="ECO:0000256" key="2">
    <source>
        <dbReference type="ARBA" id="ARBA00022448"/>
    </source>
</evidence>
<dbReference type="InterPro" id="IPR027417">
    <property type="entry name" value="P-loop_NTPase"/>
</dbReference>
<evidence type="ECO:0000256" key="4">
    <source>
        <dbReference type="ARBA" id="ARBA00022840"/>
    </source>
</evidence>